<dbReference type="EMBL" id="JAKLTR010000006">
    <property type="protein sequence ID" value="MCG2614813.1"/>
    <property type="molecule type" value="Genomic_DNA"/>
</dbReference>
<evidence type="ECO:0000313" key="6">
    <source>
        <dbReference type="Proteomes" id="UP001165367"/>
    </source>
</evidence>
<dbReference type="Gene3D" id="2.170.130.10">
    <property type="entry name" value="TonB-dependent receptor, plug domain"/>
    <property type="match status" value="1"/>
</dbReference>
<dbReference type="PANTHER" id="PTHR30069">
    <property type="entry name" value="TONB-DEPENDENT OUTER MEMBRANE RECEPTOR"/>
    <property type="match status" value="1"/>
</dbReference>
<dbReference type="SUPFAM" id="SSF49464">
    <property type="entry name" value="Carboxypeptidase regulatory domain-like"/>
    <property type="match status" value="1"/>
</dbReference>
<sequence>MNLRLPKLLLLLFMLCSTFISWAQERTLTGKVTDKSNNNAPLPGVSIKVKNGTKSATTDADGNFSITVPSNESIITFTHVGFGVVETKAGPGTLSIQMESLTSDLNEVIVVGYGNQKKAHLTGSVETIKAKEIEDLPVGNLGVALAGRVLGVNVSGGASRPGSTATLTIRNPLSLAKDGGNNSPLIVIDGVIQVTSQGGNDMTLFNSLDPSEVESISFLKDGAAAIYGSRASNGAIIVTTKRGSSGKPRISYSGSVATNNEAYRTKMMSPSELAKYINIINGPNGANVLDPNDRTRFFSPDEIAHFSSNGYDWLNEAWQSSYNTRHAVNVSGGSDKATYFANVSYYAQNGNLGKLDYSKWTYRAGSDVSVATGLKVGLQVAGVYTSSLEMNSKIGGENAENDYRNLLRTPGYVPPYINGRPVRPPGGSGASNLSAYHFFELDRLENYMDKDDNVSTVNLYAEYEAPFLKGLKARVTYARNTGSGHDARIGSRYMLYRFNQTGQNQHIYDGATVRDSAFYTNDNAVRFFNKSSKLTQTNFTLSYNKTWGKHTVGGLFSVERSETESTQEDISKENPSVFTNGQFNTAFGAIDGRTFAYESGNLGYIGRVNYAYSGKYLAEFLFRSDASNKFAPENYWGKFYSLSAGWVISAEDWFKSSTVNFLKIRYSVGMLGKDDTRPWQWRQRFTFQNGKGGQFGADNAPAEIGMKMEVSPNPDVTWSDDLKQNIGIDARFLRNRLSTTVELFYNKGTNLLIERTGIVPITVGGSIASQNYGAVNFFGTEFSVGWEDNVGKDFTYGISARLSWNDNKVLQGNFNAFDTRFPWNAQPNQSTDIGKWGFDYIGMFRNQGDIDAYVAKYNITSVFGTPTAQLRPGMLYYRDVRGAIQPDGSFAAPDGIIDVNDQVKLANRASAHWGLGTTLRAGYKGLSFEAVIVGSWGGWSEIDARNALERNIDNLYQNGPKYWNNIYDPTLNPEGTMPNPFFGDISLAPTSTFWRNSSFRLRVRNANLNYSIPKTITERLKISSARVILTALNPLNLYNPFNYKDSEGAWDIYPVLRTFSVGVNVTL</sequence>
<dbReference type="InterPro" id="IPR039426">
    <property type="entry name" value="TonB-dep_rcpt-like"/>
</dbReference>
<evidence type="ECO:0000256" key="1">
    <source>
        <dbReference type="ARBA" id="ARBA00022729"/>
    </source>
</evidence>
<proteinExistence type="inferred from homology"/>
<feature type="chain" id="PRO_5046152161" evidence="3">
    <location>
        <begin position="24"/>
        <end position="1067"/>
    </location>
</feature>
<reference evidence="5" key="1">
    <citation type="submission" date="2022-01" db="EMBL/GenBank/DDBJ databases">
        <authorList>
            <person name="Jo J.-H."/>
            <person name="Im W.-T."/>
        </authorList>
    </citation>
    <scope>NUCLEOTIDE SEQUENCE</scope>
    <source>
        <strain evidence="5">NA20</strain>
    </source>
</reference>
<keyword evidence="6" id="KW-1185">Reference proteome</keyword>
<dbReference type="Pfam" id="PF07715">
    <property type="entry name" value="Plug"/>
    <property type="match status" value="1"/>
</dbReference>
<evidence type="ECO:0000259" key="4">
    <source>
        <dbReference type="Pfam" id="PF07715"/>
    </source>
</evidence>
<keyword evidence="2" id="KW-0472">Membrane</keyword>
<keyword evidence="2" id="KW-0813">Transport</keyword>
<dbReference type="Proteomes" id="UP001165367">
    <property type="component" value="Unassembled WGS sequence"/>
</dbReference>
<protein>
    <submittedName>
        <fullName evidence="5">SusC/RagA family TonB-linked outer membrane protein</fullName>
    </submittedName>
</protein>
<comment type="similarity">
    <text evidence="2">Belongs to the TonB-dependent receptor family.</text>
</comment>
<dbReference type="NCBIfam" id="TIGR04057">
    <property type="entry name" value="SusC_RagA_signa"/>
    <property type="match status" value="1"/>
</dbReference>
<accession>A0ABS9KR60</accession>
<dbReference type="Gene3D" id="2.60.40.1120">
    <property type="entry name" value="Carboxypeptidase-like, regulatory domain"/>
    <property type="match status" value="1"/>
</dbReference>
<name>A0ABS9KR60_9BACT</name>
<dbReference type="NCBIfam" id="TIGR04056">
    <property type="entry name" value="OMP_RagA_SusC"/>
    <property type="match status" value="1"/>
</dbReference>
<comment type="caution">
    <text evidence="5">The sequence shown here is derived from an EMBL/GenBank/DDBJ whole genome shotgun (WGS) entry which is preliminary data.</text>
</comment>
<gene>
    <name evidence="5" type="ORF">LZZ85_10995</name>
</gene>
<evidence type="ECO:0000256" key="2">
    <source>
        <dbReference type="PROSITE-ProRule" id="PRU01360"/>
    </source>
</evidence>
<keyword evidence="2" id="KW-0998">Cell outer membrane</keyword>
<evidence type="ECO:0000313" key="5">
    <source>
        <dbReference type="EMBL" id="MCG2614813.1"/>
    </source>
</evidence>
<dbReference type="InterPro" id="IPR037066">
    <property type="entry name" value="Plug_dom_sf"/>
</dbReference>
<comment type="subcellular location">
    <subcellularLocation>
        <location evidence="2">Cell outer membrane</location>
        <topology evidence="2">Multi-pass membrane protein</topology>
    </subcellularLocation>
</comment>
<feature type="domain" description="TonB-dependent receptor plug" evidence="4">
    <location>
        <begin position="119"/>
        <end position="235"/>
    </location>
</feature>
<keyword evidence="1 3" id="KW-0732">Signal</keyword>
<dbReference type="InterPro" id="IPR023997">
    <property type="entry name" value="TonB-dep_OMP_SusC/RagA_CS"/>
</dbReference>
<dbReference type="InterPro" id="IPR012910">
    <property type="entry name" value="Plug_dom"/>
</dbReference>
<organism evidence="5 6">
    <name type="scientific">Terrimonas ginsenosidimutans</name>
    <dbReference type="NCBI Taxonomy" id="2908004"/>
    <lineage>
        <taxon>Bacteria</taxon>
        <taxon>Pseudomonadati</taxon>
        <taxon>Bacteroidota</taxon>
        <taxon>Chitinophagia</taxon>
        <taxon>Chitinophagales</taxon>
        <taxon>Chitinophagaceae</taxon>
        <taxon>Terrimonas</taxon>
    </lineage>
</organism>
<keyword evidence="2" id="KW-1134">Transmembrane beta strand</keyword>
<dbReference type="InterPro" id="IPR023996">
    <property type="entry name" value="TonB-dep_OMP_SusC/RagA"/>
</dbReference>
<dbReference type="PROSITE" id="PS52016">
    <property type="entry name" value="TONB_DEPENDENT_REC_3"/>
    <property type="match status" value="1"/>
</dbReference>
<keyword evidence="2" id="KW-0812">Transmembrane</keyword>
<dbReference type="PANTHER" id="PTHR30069:SF29">
    <property type="entry name" value="HEMOGLOBIN AND HEMOGLOBIN-HAPTOGLOBIN-BINDING PROTEIN 1-RELATED"/>
    <property type="match status" value="1"/>
</dbReference>
<dbReference type="InterPro" id="IPR008969">
    <property type="entry name" value="CarboxyPept-like_regulatory"/>
</dbReference>
<evidence type="ECO:0000256" key="3">
    <source>
        <dbReference type="SAM" id="SignalP"/>
    </source>
</evidence>
<dbReference type="RefSeq" id="WP_237871590.1">
    <property type="nucleotide sequence ID" value="NZ_JAKLTR010000006.1"/>
</dbReference>
<dbReference type="SUPFAM" id="SSF56935">
    <property type="entry name" value="Porins"/>
    <property type="match status" value="1"/>
</dbReference>
<feature type="signal peptide" evidence="3">
    <location>
        <begin position="1"/>
        <end position="23"/>
    </location>
</feature>
<dbReference type="Pfam" id="PF13715">
    <property type="entry name" value="CarbopepD_reg_2"/>
    <property type="match status" value="1"/>
</dbReference>